<organism evidence="3 4">
    <name type="scientific">Azoarcus taiwanensis</name>
    <dbReference type="NCBI Taxonomy" id="666964"/>
    <lineage>
        <taxon>Bacteria</taxon>
        <taxon>Pseudomonadati</taxon>
        <taxon>Pseudomonadota</taxon>
        <taxon>Betaproteobacteria</taxon>
        <taxon>Rhodocyclales</taxon>
        <taxon>Zoogloeaceae</taxon>
        <taxon>Azoarcus</taxon>
    </lineage>
</organism>
<proteinExistence type="predicted"/>
<dbReference type="GO" id="GO:0032259">
    <property type="term" value="P:methylation"/>
    <property type="evidence" value="ECO:0007669"/>
    <property type="project" value="UniProtKB-KW"/>
</dbReference>
<accession>A0A972F653</accession>
<gene>
    <name evidence="3" type="ORF">GPA21_03590</name>
</gene>
<keyword evidence="3" id="KW-0489">Methyltransferase</keyword>
<keyword evidence="4" id="KW-1185">Reference proteome</keyword>
<comment type="caution">
    <text evidence="3">The sequence shown here is derived from an EMBL/GenBank/DDBJ whole genome shotgun (WGS) entry which is preliminary data.</text>
</comment>
<dbReference type="SUPFAM" id="SSF53335">
    <property type="entry name" value="S-adenosyl-L-methionine-dependent methyltransferases"/>
    <property type="match status" value="1"/>
</dbReference>
<reference evidence="3" key="1">
    <citation type="submission" date="2019-12" db="EMBL/GenBank/DDBJ databases">
        <title>Comparative genomics gives insights into the taxonomy of the Azoarcus-Aromatoleum group and reveals separate origins of nif in the plant-associated Azoarcus and non-plant-associated Aromatoleum sub-groups.</title>
        <authorList>
            <person name="Lafos M."/>
            <person name="Maluk M."/>
            <person name="Batista M."/>
            <person name="Junghare M."/>
            <person name="Carmona M."/>
            <person name="Faoro H."/>
            <person name="Cruz L.M."/>
            <person name="Battistoni F."/>
            <person name="De Souza E."/>
            <person name="Pedrosa F."/>
            <person name="Chen W.-M."/>
            <person name="Poole P.S."/>
            <person name="Dixon R.A."/>
            <person name="James E.K."/>
        </authorList>
    </citation>
    <scope>NUCLEOTIDE SEQUENCE</scope>
    <source>
        <strain evidence="3">NSC3</strain>
    </source>
</reference>
<evidence type="ECO:0000259" key="1">
    <source>
        <dbReference type="Pfam" id="PF13847"/>
    </source>
</evidence>
<sequence>MTTATESMVETHLEDLDVSRSERFAERMLSAFNESALVLMTSLGHRVGLFDAIAGAGWLASHALARDAGLDERYVREWLAVMVTAGVVDYDPASQTYRLPAEHARFLTRDSVPNNLAATAQYIPVIATVESDLVGCFRNGGGLSYERYERFHEVMAEDSAQTVVSALFDVIVPMVPGLHQRLENGIRVADVGCGSGRAMLTLAAEYPNSRFWGFDLCAEPLERARAEAQALGLKNLIFERRDLAEQTLAEPYDLVTAFDAVHDQRDPAGLLRSIRCALARDGLFLMQDIAGSSELHRNLSHPLGPLLYAVSTAHCTSVSLGQGGPGLGTMWGEELAERMLRDAGFRSIDKCRLAHDIMNVYFVASVGSD</sequence>
<dbReference type="CDD" id="cd02440">
    <property type="entry name" value="AdoMet_MTases"/>
    <property type="match status" value="1"/>
</dbReference>
<dbReference type="InterPro" id="IPR036388">
    <property type="entry name" value="WH-like_DNA-bd_sf"/>
</dbReference>
<dbReference type="PANTHER" id="PTHR45128:SF1">
    <property type="entry name" value="S-ADENOSYLMETHIONINE-DEPENDENT METHYLTRANSFERASE RV2258C"/>
    <property type="match status" value="1"/>
</dbReference>
<evidence type="ECO:0000313" key="3">
    <source>
        <dbReference type="EMBL" id="NMG02053.1"/>
    </source>
</evidence>
<dbReference type="InterPro" id="IPR029063">
    <property type="entry name" value="SAM-dependent_MTases_sf"/>
</dbReference>
<name>A0A972F653_9RHOO</name>
<feature type="domain" description="S-adenosylmethionine-dependent methyltransferase Rv2258c-like winged HTH" evidence="2">
    <location>
        <begin position="36"/>
        <end position="109"/>
    </location>
</feature>
<dbReference type="Proteomes" id="UP000599523">
    <property type="component" value="Unassembled WGS sequence"/>
</dbReference>
<dbReference type="InterPro" id="IPR025714">
    <property type="entry name" value="Methyltranfer_dom"/>
</dbReference>
<dbReference type="Gene3D" id="1.10.10.10">
    <property type="entry name" value="Winged helix-like DNA-binding domain superfamily/Winged helix DNA-binding domain"/>
    <property type="match status" value="1"/>
</dbReference>
<dbReference type="Pfam" id="PF21320">
    <property type="entry name" value="WHD_Rv2258c"/>
    <property type="match status" value="1"/>
</dbReference>
<protein>
    <submittedName>
        <fullName evidence="3">Methyltransferase domain-containing protein</fullName>
    </submittedName>
</protein>
<dbReference type="Pfam" id="PF13847">
    <property type="entry name" value="Methyltransf_31"/>
    <property type="match status" value="1"/>
</dbReference>
<dbReference type="AlphaFoldDB" id="A0A972F653"/>
<dbReference type="InterPro" id="IPR053173">
    <property type="entry name" value="SAM-binding_MTase"/>
</dbReference>
<evidence type="ECO:0000313" key="4">
    <source>
        <dbReference type="Proteomes" id="UP000599523"/>
    </source>
</evidence>
<dbReference type="PANTHER" id="PTHR45128">
    <property type="entry name" value="METHYLTRANSFERASE TYPE 11"/>
    <property type="match status" value="1"/>
</dbReference>
<feature type="domain" description="Methyltransferase" evidence="1">
    <location>
        <begin position="183"/>
        <end position="298"/>
    </location>
</feature>
<keyword evidence="3" id="KW-0808">Transferase</keyword>
<dbReference type="GO" id="GO:0008168">
    <property type="term" value="F:methyltransferase activity"/>
    <property type="evidence" value="ECO:0007669"/>
    <property type="project" value="UniProtKB-KW"/>
</dbReference>
<dbReference type="RefSeq" id="WP_168986846.1">
    <property type="nucleotide sequence ID" value="NZ_CAWPHM010000044.1"/>
</dbReference>
<dbReference type="InterPro" id="IPR048711">
    <property type="entry name" value="WHD_Rv2258c"/>
</dbReference>
<dbReference type="Gene3D" id="3.40.50.150">
    <property type="entry name" value="Vaccinia Virus protein VP39"/>
    <property type="match status" value="1"/>
</dbReference>
<dbReference type="InterPro" id="IPR036390">
    <property type="entry name" value="WH_DNA-bd_sf"/>
</dbReference>
<evidence type="ECO:0000259" key="2">
    <source>
        <dbReference type="Pfam" id="PF21320"/>
    </source>
</evidence>
<dbReference type="EMBL" id="WTVM01000013">
    <property type="protein sequence ID" value="NMG02053.1"/>
    <property type="molecule type" value="Genomic_DNA"/>
</dbReference>
<dbReference type="SUPFAM" id="SSF46785">
    <property type="entry name" value="Winged helix' DNA-binding domain"/>
    <property type="match status" value="1"/>
</dbReference>